<evidence type="ECO:0000313" key="3">
    <source>
        <dbReference type="Proteomes" id="UP000446768"/>
    </source>
</evidence>
<dbReference type="PROSITE" id="PS51257">
    <property type="entry name" value="PROKAR_LIPOPROTEIN"/>
    <property type="match status" value="1"/>
</dbReference>
<protein>
    <submittedName>
        <fullName evidence="2">Uncharacterized protein</fullName>
    </submittedName>
</protein>
<dbReference type="RefSeq" id="WP_154382000.1">
    <property type="nucleotide sequence ID" value="NZ_WKJJ01000033.1"/>
</dbReference>
<sequence length="200" mass="21847">MKKLSKFIMSTSVAALFSACGGGGYPPTSTTISTSKEPIAIVSTLVNGVDYWQNGSAVAGGKDIIFDNVTCLTSEDYHIHSHLTIIRDQTYLAVPANIGLQGCAYELHTHDKSGVIHVETSKYKKFTLGQFFAVWGKALDSKVIAEFHDVNFLIYLTDGDGPVRYFGNPKDIELLDKREITVIVGIPPSSLPTYIWQSPS</sequence>
<feature type="signal peptide" evidence="1">
    <location>
        <begin position="1"/>
        <end position="21"/>
    </location>
</feature>
<dbReference type="Proteomes" id="UP000446768">
    <property type="component" value="Unassembled WGS sequence"/>
</dbReference>
<keyword evidence="1" id="KW-0732">Signal</keyword>
<reference evidence="2 3" key="1">
    <citation type="submission" date="2019-11" db="EMBL/GenBank/DDBJ databases">
        <title>Novel species isolated from a subtropical stream in China.</title>
        <authorList>
            <person name="Lu H."/>
        </authorList>
    </citation>
    <scope>NUCLEOTIDE SEQUENCE [LARGE SCALE GENOMIC DNA]</scope>
    <source>
        <strain evidence="2 3">FT92W</strain>
    </source>
</reference>
<dbReference type="AlphaFoldDB" id="A0A7X2IVW4"/>
<dbReference type="EMBL" id="WKJJ01000033">
    <property type="protein sequence ID" value="MRV76463.1"/>
    <property type="molecule type" value="Genomic_DNA"/>
</dbReference>
<name>A0A7X2IVW4_9BURK</name>
<accession>A0A7X2IVW4</accession>
<comment type="caution">
    <text evidence="2">The sequence shown here is derived from an EMBL/GenBank/DDBJ whole genome shotgun (WGS) entry which is preliminary data.</text>
</comment>
<organism evidence="2 3">
    <name type="scientific">Pseudoduganella rivuli</name>
    <dbReference type="NCBI Taxonomy" id="2666085"/>
    <lineage>
        <taxon>Bacteria</taxon>
        <taxon>Pseudomonadati</taxon>
        <taxon>Pseudomonadota</taxon>
        <taxon>Betaproteobacteria</taxon>
        <taxon>Burkholderiales</taxon>
        <taxon>Oxalobacteraceae</taxon>
        <taxon>Telluria group</taxon>
        <taxon>Pseudoduganella</taxon>
    </lineage>
</organism>
<evidence type="ECO:0000313" key="2">
    <source>
        <dbReference type="EMBL" id="MRV76463.1"/>
    </source>
</evidence>
<keyword evidence="3" id="KW-1185">Reference proteome</keyword>
<evidence type="ECO:0000256" key="1">
    <source>
        <dbReference type="SAM" id="SignalP"/>
    </source>
</evidence>
<feature type="chain" id="PRO_5030802648" evidence="1">
    <location>
        <begin position="22"/>
        <end position="200"/>
    </location>
</feature>
<gene>
    <name evidence="2" type="ORF">GJ700_32605</name>
</gene>
<proteinExistence type="predicted"/>